<keyword evidence="3 5" id="KW-0560">Oxidoreductase</keyword>
<evidence type="ECO:0000259" key="7">
    <source>
        <dbReference type="Pfam" id="PF02781"/>
    </source>
</evidence>
<dbReference type="EC" id="1.1.1.49" evidence="5"/>
<protein>
    <recommendedName>
        <fullName evidence="5">Glucose-6-phosphate 1-dehydrogenase</fullName>
        <shortName evidence="5">G6PD</shortName>
        <ecNumber evidence="5">1.1.1.49</ecNumber>
    </recommendedName>
</protein>
<dbReference type="PANTHER" id="PTHR23429:SF0">
    <property type="entry name" value="GLUCOSE-6-PHOSPHATE 1-DEHYDROGENASE"/>
    <property type="match status" value="1"/>
</dbReference>
<dbReference type="GO" id="GO:0006006">
    <property type="term" value="P:glucose metabolic process"/>
    <property type="evidence" value="ECO:0007669"/>
    <property type="project" value="UniProtKB-KW"/>
</dbReference>
<dbReference type="KEGG" id="moz:MoryE10_05550"/>
<evidence type="ECO:0000259" key="6">
    <source>
        <dbReference type="Pfam" id="PF00479"/>
    </source>
</evidence>
<dbReference type="InterPro" id="IPR019796">
    <property type="entry name" value="G6P_DH_AS"/>
</dbReference>
<evidence type="ECO:0000256" key="2">
    <source>
        <dbReference type="ARBA" id="ARBA00022857"/>
    </source>
</evidence>
<accession>A0A8D4VNU1</accession>
<evidence type="ECO:0000313" key="9">
    <source>
        <dbReference type="Proteomes" id="UP000824988"/>
    </source>
</evidence>
<feature type="domain" description="Glucose-6-phosphate dehydrogenase NAD-binding" evidence="6">
    <location>
        <begin position="8"/>
        <end position="181"/>
    </location>
</feature>
<dbReference type="Pfam" id="PF02781">
    <property type="entry name" value="G6PD_C"/>
    <property type="match status" value="1"/>
</dbReference>
<dbReference type="RefSeq" id="WP_221048130.1">
    <property type="nucleotide sequence ID" value="NZ_AP019782.1"/>
</dbReference>
<name>A0A8D4VNU1_9GAMM</name>
<keyword evidence="2 5" id="KW-0521">NADP</keyword>
<feature type="binding site" evidence="5">
    <location>
        <position position="45"/>
    </location>
    <ligand>
        <name>NADP(+)</name>
        <dbReference type="ChEBI" id="CHEBI:58349"/>
    </ligand>
</feature>
<dbReference type="InterPro" id="IPR022674">
    <property type="entry name" value="G6P_DH_NAD-bd"/>
</dbReference>
<dbReference type="NCBIfam" id="TIGR00871">
    <property type="entry name" value="zwf"/>
    <property type="match status" value="1"/>
</dbReference>
<feature type="active site" description="Proton acceptor" evidence="5">
    <location>
        <position position="234"/>
    </location>
</feature>
<feature type="binding site" evidence="5">
    <location>
        <position position="176"/>
    </location>
    <ligand>
        <name>substrate</name>
    </ligand>
</feature>
<dbReference type="GO" id="GO:0050661">
    <property type="term" value="F:NADP binding"/>
    <property type="evidence" value="ECO:0007669"/>
    <property type="project" value="UniProtKB-UniRule"/>
</dbReference>
<evidence type="ECO:0000256" key="5">
    <source>
        <dbReference type="HAMAP-Rule" id="MF_00966"/>
    </source>
</evidence>
<dbReference type="PIRSF" id="PIRSF000110">
    <property type="entry name" value="G6PD"/>
    <property type="match status" value="1"/>
</dbReference>
<dbReference type="UniPathway" id="UPA00115">
    <property type="reaction ID" value="UER00408"/>
</dbReference>
<feature type="binding site" evidence="5">
    <location>
        <position position="330"/>
    </location>
    <ligand>
        <name>substrate</name>
    </ligand>
</feature>
<dbReference type="Proteomes" id="UP000824988">
    <property type="component" value="Chromosome"/>
</dbReference>
<feature type="binding site" evidence="5">
    <location>
        <position position="142"/>
    </location>
    <ligand>
        <name>NADP(+)</name>
        <dbReference type="ChEBI" id="CHEBI:58349"/>
    </ligand>
</feature>
<dbReference type="AlphaFoldDB" id="A0A8D4VNU1"/>
<dbReference type="Pfam" id="PF00479">
    <property type="entry name" value="G6PD_N"/>
    <property type="match status" value="1"/>
</dbReference>
<feature type="binding site" evidence="5">
    <location>
        <begin position="87"/>
        <end position="88"/>
    </location>
    <ligand>
        <name>NADP(+)</name>
        <dbReference type="ChEBI" id="CHEBI:58349"/>
    </ligand>
</feature>
<organism evidence="8 9">
    <name type="scientific">Methylogaea oryzae</name>
    <dbReference type="NCBI Taxonomy" id="1295382"/>
    <lineage>
        <taxon>Bacteria</taxon>
        <taxon>Pseudomonadati</taxon>
        <taxon>Pseudomonadota</taxon>
        <taxon>Gammaproteobacteria</taxon>
        <taxon>Methylococcales</taxon>
        <taxon>Methylococcaceae</taxon>
        <taxon>Methylogaea</taxon>
    </lineage>
</organism>
<gene>
    <name evidence="8" type="primary">zwf_1</name>
    <name evidence="5" type="synonym">zwf</name>
    <name evidence="8" type="ORF">MoryE10_05550</name>
</gene>
<keyword evidence="5" id="KW-0313">Glucose metabolism</keyword>
<comment type="catalytic activity">
    <reaction evidence="5">
        <text>D-glucose 6-phosphate + NADP(+) = 6-phospho-D-glucono-1,5-lactone + NADPH + H(+)</text>
        <dbReference type="Rhea" id="RHEA:15841"/>
        <dbReference type="ChEBI" id="CHEBI:15378"/>
        <dbReference type="ChEBI" id="CHEBI:57783"/>
        <dbReference type="ChEBI" id="CHEBI:57955"/>
        <dbReference type="ChEBI" id="CHEBI:58349"/>
        <dbReference type="ChEBI" id="CHEBI:61548"/>
        <dbReference type="EC" id="1.1.1.49"/>
    </reaction>
</comment>
<evidence type="ECO:0000256" key="3">
    <source>
        <dbReference type="ARBA" id="ARBA00023002"/>
    </source>
</evidence>
<comment type="caution">
    <text evidence="5">Lacks conserved residue(s) required for the propagation of feature annotation.</text>
</comment>
<feature type="binding site" evidence="5">
    <location>
        <position position="172"/>
    </location>
    <ligand>
        <name>substrate</name>
    </ligand>
</feature>
<dbReference type="GO" id="GO:0005829">
    <property type="term" value="C:cytosol"/>
    <property type="evidence" value="ECO:0007669"/>
    <property type="project" value="TreeGrafter"/>
</dbReference>
<dbReference type="InterPro" id="IPR022675">
    <property type="entry name" value="G6P_DH_C"/>
</dbReference>
<proteinExistence type="inferred from homology"/>
<keyword evidence="9" id="KW-1185">Reference proteome</keyword>
<dbReference type="GO" id="GO:0009051">
    <property type="term" value="P:pentose-phosphate shunt, oxidative branch"/>
    <property type="evidence" value="ECO:0007669"/>
    <property type="project" value="TreeGrafter"/>
</dbReference>
<evidence type="ECO:0000256" key="4">
    <source>
        <dbReference type="ARBA" id="ARBA00023277"/>
    </source>
</evidence>
<dbReference type="PROSITE" id="PS00069">
    <property type="entry name" value="G6P_DEHYDROGENASE"/>
    <property type="match status" value="1"/>
</dbReference>
<reference evidence="8" key="1">
    <citation type="submission" date="2019-06" db="EMBL/GenBank/DDBJ databases">
        <title>Complete genome sequence of Methylogaea oryzae strain JCM16910.</title>
        <authorList>
            <person name="Asakawa S."/>
        </authorList>
    </citation>
    <scope>NUCLEOTIDE SEQUENCE</scope>
    <source>
        <strain evidence="8">E10</strain>
    </source>
</reference>
<dbReference type="PANTHER" id="PTHR23429">
    <property type="entry name" value="GLUCOSE-6-PHOSPHATE 1-DEHYDROGENASE G6PD"/>
    <property type="match status" value="1"/>
</dbReference>
<sequence>MARACRFVIFGATGHLARTKLLPALYRLEAAGRLPVDFSVVCFGRRPYDNESWRGMAVEALQARYGNRMDIDALERFAERLEYFRGDLADADSYRRLQAAISADAVFYLAVKSAEFPVVTQNLAAAGLADESQGWRRLVVEKPFGRDLDSADGLNRLLHSHFREEQIFRIDHYLGKETVQNVFVFRFANLIWEPLWNRNYIDHVQITHGELAGVEGRADFYDNTGALRDMVQSHLLQLLTLVAMEPPAAMDAESVRDEKVKVLKSIRPIAESEAASCAYRAQYAAAQGMPGFLEEPGVAAGSVTETYAALRLHIDNWRWRGVPFYIRTGKRMAANSALIAVRFKQPPQQLFQSTGVGREPNWLLMGIQPEQCLRAEVQVREPGLKLTTRHSQLDAGTCGCAAYHLEAYEALLLDVIEGDHSLFLRYDEVMWAWRVIEPVLRAWGRERGCIDTYAAGTWGPEDSRRLFEGEGRFWRNSLAD</sequence>
<dbReference type="HAMAP" id="MF_00966">
    <property type="entry name" value="G6PD"/>
    <property type="match status" value="1"/>
</dbReference>
<feature type="binding site" evidence="5">
    <location>
        <position position="229"/>
    </location>
    <ligand>
        <name>substrate</name>
    </ligand>
</feature>
<dbReference type="EMBL" id="AP019782">
    <property type="protein sequence ID" value="BBL69949.1"/>
    <property type="molecule type" value="Genomic_DNA"/>
</dbReference>
<feature type="binding site" evidence="5">
    <location>
        <position position="210"/>
    </location>
    <ligand>
        <name>substrate</name>
    </ligand>
</feature>
<evidence type="ECO:0000313" key="8">
    <source>
        <dbReference type="EMBL" id="BBL69949.1"/>
    </source>
</evidence>
<evidence type="ECO:0000256" key="1">
    <source>
        <dbReference type="ARBA" id="ARBA00009975"/>
    </source>
</evidence>
<comment type="similarity">
    <text evidence="1 5">Belongs to the glucose-6-phosphate dehydrogenase family.</text>
</comment>
<keyword evidence="4 5" id="KW-0119">Carbohydrate metabolism</keyword>
<comment type="function">
    <text evidence="5">Catalyzes the oxidation of glucose 6-phosphate to 6-phosphogluconolactone.</text>
</comment>
<feature type="domain" description="Glucose-6-phosphate dehydrogenase C-terminal" evidence="7">
    <location>
        <begin position="184"/>
        <end position="475"/>
    </location>
</feature>
<dbReference type="InterPro" id="IPR001282">
    <property type="entry name" value="G6P_DH"/>
</dbReference>
<comment type="pathway">
    <text evidence="5">Carbohydrate degradation; pentose phosphate pathway; D-ribulose 5-phosphate from D-glucose 6-phosphate (oxidative stage): step 1/3.</text>
</comment>
<dbReference type="GO" id="GO:0004345">
    <property type="term" value="F:glucose-6-phosphate dehydrogenase activity"/>
    <property type="evidence" value="ECO:0007669"/>
    <property type="project" value="UniProtKB-UniRule"/>
</dbReference>